<dbReference type="InterPro" id="IPR017582">
    <property type="entry name" value="SelU"/>
</dbReference>
<feature type="domain" description="Rhodanese" evidence="2">
    <location>
        <begin position="19"/>
        <end position="136"/>
    </location>
</feature>
<dbReference type="EC" id="2.9.1.-" evidence="3"/>
<evidence type="ECO:0000313" key="3">
    <source>
        <dbReference type="EMBL" id="ARU48845.1"/>
    </source>
</evidence>
<dbReference type="PANTHER" id="PTHR30401">
    <property type="entry name" value="TRNA 2-SELENOURIDINE SYNTHASE"/>
    <property type="match status" value="1"/>
</dbReference>
<dbReference type="Proteomes" id="UP000196005">
    <property type="component" value="Chromosome"/>
</dbReference>
<dbReference type="Gene3D" id="3.40.250.10">
    <property type="entry name" value="Rhodanese-like domain"/>
    <property type="match status" value="1"/>
</dbReference>
<dbReference type="KEGG" id="suls:Sdiek1_1684"/>
<dbReference type="AlphaFoldDB" id="A0A1Y0HNE8"/>
<accession>A0A1Y0HNE8</accession>
<dbReference type="SUPFAM" id="SSF52540">
    <property type="entry name" value="P-loop containing nucleoside triphosphate hydrolases"/>
    <property type="match status" value="1"/>
</dbReference>
<evidence type="ECO:0000256" key="1">
    <source>
        <dbReference type="ARBA" id="ARBA00023266"/>
    </source>
</evidence>
<keyword evidence="3" id="KW-0808">Transferase</keyword>
<dbReference type="PANTHER" id="PTHR30401:SF0">
    <property type="entry name" value="TRNA 2-SELENOURIDINE SYNTHASE"/>
    <property type="match status" value="1"/>
</dbReference>
<dbReference type="Pfam" id="PF00581">
    <property type="entry name" value="Rhodanese"/>
    <property type="match status" value="1"/>
</dbReference>
<dbReference type="InterPro" id="IPR058840">
    <property type="entry name" value="AAA_SelU"/>
</dbReference>
<dbReference type="InterPro" id="IPR036873">
    <property type="entry name" value="Rhodanese-like_dom_sf"/>
</dbReference>
<sequence length="337" mass="38102">MLNDVEIDAFITQKSSFDLLIDARSPKEFNESHIPNAQNFYALNDAEHQEVGTIYKQVSRNDAKILGARYICQNVALHLQEISKHYKIGARIGIYCARGGLRSSSIAIILSHIGYQVYRLTGGYKNYRLHVLTYLETIPHHHFILLGGNTGCGKSELLQILQPSIDLEMLANHLGSSFGSIKGAQPSQKAFENILCEILCKIDPNTYIFIEAESKRMGKCTIPALLHERMQQGFRVEITAPLEQRVERILKDYVSITTDFFNQVMQMISPYIKKSAKEAAQIAYESNHLAEVAKILLVEYYDVVYKKPRKVDLVIDNADQSQSIQALQSLHVKLSNV</sequence>
<dbReference type="NCBIfam" id="TIGR03167">
    <property type="entry name" value="tRNA_sel_U_synt"/>
    <property type="match status" value="1"/>
</dbReference>
<dbReference type="GO" id="GO:0043828">
    <property type="term" value="F:tRNA 2-selenouridine synthase activity"/>
    <property type="evidence" value="ECO:0007669"/>
    <property type="project" value="InterPro"/>
</dbReference>
<dbReference type="InterPro" id="IPR027417">
    <property type="entry name" value="P-loop_NTPase"/>
</dbReference>
<dbReference type="NCBIfam" id="NF008752">
    <property type="entry name" value="PRK11784.1-4"/>
    <property type="match status" value="1"/>
</dbReference>
<proteinExistence type="predicted"/>
<dbReference type="Pfam" id="PF26341">
    <property type="entry name" value="AAA_SelU"/>
    <property type="match status" value="1"/>
</dbReference>
<reference evidence="4" key="1">
    <citation type="submission" date="2017-05" db="EMBL/GenBank/DDBJ databases">
        <title>Dechlorination kinetics govern the competition between two new strains of the genus Sulfurospirillum.</title>
        <authorList>
            <person name="Buttet G.F."/>
            <person name="Murray A.M."/>
            <person name="Goris T."/>
            <person name="Burion M."/>
            <person name="Lin B."/>
            <person name="Rolle M."/>
            <person name="Maillard J."/>
        </authorList>
    </citation>
    <scope>NUCLEOTIDE SEQUENCE [LARGE SCALE GENOMIC DNA]</scope>
    <source>
        <strain evidence="4">SL2-1</strain>
    </source>
</reference>
<name>A0A1Y0HNE8_9BACT</name>
<protein>
    <submittedName>
        <fullName evidence="3">tRNA 2-selenouridine synthase</fullName>
        <ecNumber evidence="3">2.9.1.-</ecNumber>
    </submittedName>
</protein>
<dbReference type="SMART" id="SM00450">
    <property type="entry name" value="RHOD"/>
    <property type="match status" value="1"/>
</dbReference>
<evidence type="ECO:0000313" key="4">
    <source>
        <dbReference type="Proteomes" id="UP000196005"/>
    </source>
</evidence>
<dbReference type="GO" id="GO:0002098">
    <property type="term" value="P:tRNA wobble uridine modification"/>
    <property type="evidence" value="ECO:0007669"/>
    <property type="project" value="InterPro"/>
</dbReference>
<dbReference type="PROSITE" id="PS50206">
    <property type="entry name" value="RHODANESE_3"/>
    <property type="match status" value="1"/>
</dbReference>
<evidence type="ECO:0000259" key="2">
    <source>
        <dbReference type="PROSITE" id="PS50206"/>
    </source>
</evidence>
<dbReference type="NCBIfam" id="NF008750">
    <property type="entry name" value="PRK11784.1-2"/>
    <property type="match status" value="1"/>
</dbReference>
<dbReference type="OrthoDB" id="285281at2"/>
<dbReference type="SUPFAM" id="SSF52821">
    <property type="entry name" value="Rhodanese/Cell cycle control phosphatase"/>
    <property type="match status" value="1"/>
</dbReference>
<keyword evidence="1" id="KW-0711">Selenium</keyword>
<gene>
    <name evidence="3" type="ORF">Sdiek1_1684</name>
</gene>
<dbReference type="RefSeq" id="WP_087438686.1">
    <property type="nucleotide sequence ID" value="NZ_CP021416.1"/>
</dbReference>
<dbReference type="Gene3D" id="3.40.50.300">
    <property type="entry name" value="P-loop containing nucleotide triphosphate hydrolases"/>
    <property type="match status" value="1"/>
</dbReference>
<keyword evidence="4" id="KW-1185">Reference proteome</keyword>
<organism evidence="3 4">
    <name type="scientific">Sulfurospirillum diekertiae</name>
    <dbReference type="NCBI Taxonomy" id="1854492"/>
    <lineage>
        <taxon>Bacteria</taxon>
        <taxon>Pseudomonadati</taxon>
        <taxon>Campylobacterota</taxon>
        <taxon>Epsilonproteobacteria</taxon>
        <taxon>Campylobacterales</taxon>
        <taxon>Sulfurospirillaceae</taxon>
        <taxon>Sulfurospirillum</taxon>
    </lineage>
</organism>
<dbReference type="EMBL" id="CP021416">
    <property type="protein sequence ID" value="ARU48845.1"/>
    <property type="molecule type" value="Genomic_DNA"/>
</dbReference>
<dbReference type="InterPro" id="IPR001763">
    <property type="entry name" value="Rhodanese-like_dom"/>
</dbReference>